<dbReference type="Gene3D" id="2.50.20.10">
    <property type="entry name" value="Lipoprotein localisation LolA/LolB/LppX"/>
    <property type="match status" value="1"/>
</dbReference>
<dbReference type="SUPFAM" id="SSF89392">
    <property type="entry name" value="Prokaryotic lipoproteins and lipoprotein localization factors"/>
    <property type="match status" value="1"/>
</dbReference>
<evidence type="ECO:0000256" key="1">
    <source>
        <dbReference type="ARBA" id="ARBA00022729"/>
    </source>
</evidence>
<dbReference type="InterPro" id="IPR019207">
    <property type="entry name" value="DUF2092"/>
</dbReference>
<keyword evidence="1 2" id="KW-0732">Signal</keyword>
<name>A0ABT7ND62_9BURK</name>
<dbReference type="EMBL" id="JASZYV010000003">
    <property type="protein sequence ID" value="MDM0045896.1"/>
    <property type="molecule type" value="Genomic_DNA"/>
</dbReference>
<keyword evidence="4" id="KW-1185">Reference proteome</keyword>
<organism evidence="3 4">
    <name type="scientific">Variovorax dokdonensis</name>
    <dbReference type="NCBI Taxonomy" id="344883"/>
    <lineage>
        <taxon>Bacteria</taxon>
        <taxon>Pseudomonadati</taxon>
        <taxon>Pseudomonadota</taxon>
        <taxon>Betaproteobacteria</taxon>
        <taxon>Burkholderiales</taxon>
        <taxon>Comamonadaceae</taxon>
        <taxon>Variovorax</taxon>
    </lineage>
</organism>
<dbReference type="RefSeq" id="WP_286661000.1">
    <property type="nucleotide sequence ID" value="NZ_JASZYV010000003.1"/>
</dbReference>
<accession>A0ABT7ND62</accession>
<sequence length="274" mass="29265">MPLFRLNAICLAVLLSACASSPPSATGASSSNMAGSMTSTGAVVAPQAATASANAVDPAAVQAVKSMSSYLQTLQRFAVTVDLTGERVLSDGQKLMHSAEADMQVARPNRVAVQTATATSRRNLYYNGKKVTLQFPDANYYSSVDYTGTVAELIDRLKANYGVEFPASDLFLLGTPAAPLDNLTSAMNAGQSLIDGVVCDQYAFRQPGIDWQIWISTGPNPLPLKLVITDLTDDARPQSVTHFSWTMRPSFPDSRFTYVPSSSAKAIEMVPVKK</sequence>
<evidence type="ECO:0000256" key="2">
    <source>
        <dbReference type="SAM" id="SignalP"/>
    </source>
</evidence>
<comment type="caution">
    <text evidence="3">The sequence shown here is derived from an EMBL/GenBank/DDBJ whole genome shotgun (WGS) entry which is preliminary data.</text>
</comment>
<dbReference type="Proteomes" id="UP001174908">
    <property type="component" value="Unassembled WGS sequence"/>
</dbReference>
<dbReference type="PROSITE" id="PS51257">
    <property type="entry name" value="PROKAR_LIPOPROTEIN"/>
    <property type="match status" value="1"/>
</dbReference>
<feature type="signal peptide" evidence="2">
    <location>
        <begin position="1"/>
        <end position="25"/>
    </location>
</feature>
<reference evidence="3" key="1">
    <citation type="submission" date="2023-06" db="EMBL/GenBank/DDBJ databases">
        <authorList>
            <person name="Jiang Y."/>
            <person name="Liu Q."/>
        </authorList>
    </citation>
    <scope>NUCLEOTIDE SEQUENCE</scope>
    <source>
        <strain evidence="3">CGMCC 1.12089</strain>
    </source>
</reference>
<evidence type="ECO:0000313" key="3">
    <source>
        <dbReference type="EMBL" id="MDM0045896.1"/>
    </source>
</evidence>
<proteinExistence type="predicted"/>
<dbReference type="Pfam" id="PF09865">
    <property type="entry name" value="DUF2092"/>
    <property type="match status" value="1"/>
</dbReference>
<protein>
    <submittedName>
        <fullName evidence="3">DUF2092 domain-containing protein</fullName>
    </submittedName>
</protein>
<evidence type="ECO:0000313" key="4">
    <source>
        <dbReference type="Proteomes" id="UP001174908"/>
    </source>
</evidence>
<gene>
    <name evidence="3" type="ORF">QTH91_15515</name>
</gene>
<feature type="chain" id="PRO_5047099187" evidence="2">
    <location>
        <begin position="26"/>
        <end position="274"/>
    </location>
</feature>
<dbReference type="InterPro" id="IPR029046">
    <property type="entry name" value="LolA/LolB/LppX"/>
</dbReference>